<comment type="caution">
    <text evidence="7">The sequence shown here is derived from an EMBL/GenBank/DDBJ whole genome shotgun (WGS) entry which is preliminary data.</text>
</comment>
<dbReference type="GO" id="GO:0016787">
    <property type="term" value="F:hydrolase activity"/>
    <property type="evidence" value="ECO:0007669"/>
    <property type="project" value="UniProtKB-KW"/>
</dbReference>
<evidence type="ECO:0000313" key="8">
    <source>
        <dbReference type="Proteomes" id="UP000324800"/>
    </source>
</evidence>
<keyword evidence="4" id="KW-0067">ATP-binding</keyword>
<dbReference type="AlphaFoldDB" id="A0A5J4WLQ8"/>
<dbReference type="InterPro" id="IPR050628">
    <property type="entry name" value="SNF2_RAD54_helicase_TF"/>
</dbReference>
<gene>
    <name evidence="7" type="ORF">EZS28_008571</name>
</gene>
<protein>
    <submittedName>
        <fullName evidence="7">Putative Helicase, C-terminal</fullName>
    </submittedName>
</protein>
<dbReference type="GO" id="GO:0005524">
    <property type="term" value="F:ATP binding"/>
    <property type="evidence" value="ECO:0007669"/>
    <property type="project" value="UniProtKB-KW"/>
</dbReference>
<dbReference type="InterPro" id="IPR014001">
    <property type="entry name" value="Helicase_ATP-bd"/>
</dbReference>
<evidence type="ECO:0000256" key="3">
    <source>
        <dbReference type="ARBA" id="ARBA00022806"/>
    </source>
</evidence>
<dbReference type="GO" id="GO:0005634">
    <property type="term" value="C:nucleus"/>
    <property type="evidence" value="ECO:0007669"/>
    <property type="project" value="TreeGrafter"/>
</dbReference>
<dbReference type="Gene3D" id="3.40.50.10810">
    <property type="entry name" value="Tandem AAA-ATPase domain"/>
    <property type="match status" value="2"/>
</dbReference>
<dbReference type="SUPFAM" id="SSF52540">
    <property type="entry name" value="P-loop containing nucleoside triphosphate hydrolases"/>
    <property type="match status" value="1"/>
</dbReference>
<dbReference type="GO" id="GO:0004386">
    <property type="term" value="F:helicase activity"/>
    <property type="evidence" value="ECO:0007669"/>
    <property type="project" value="UniProtKB-KW"/>
</dbReference>
<accession>A0A5J4WLQ8</accession>
<evidence type="ECO:0000259" key="6">
    <source>
        <dbReference type="PROSITE" id="PS51192"/>
    </source>
</evidence>
<feature type="domain" description="Helicase ATP-binding" evidence="6">
    <location>
        <begin position="55"/>
        <end position="368"/>
    </location>
</feature>
<dbReference type="SMART" id="SM00487">
    <property type="entry name" value="DEXDc"/>
    <property type="match status" value="1"/>
</dbReference>
<feature type="region of interest" description="Disordered" evidence="5">
    <location>
        <begin position="534"/>
        <end position="561"/>
    </location>
</feature>
<evidence type="ECO:0000256" key="2">
    <source>
        <dbReference type="ARBA" id="ARBA00022801"/>
    </source>
</evidence>
<keyword evidence="1" id="KW-0547">Nucleotide-binding</keyword>
<sequence>MNNNNDNDLEPWKDSHIVYHSFTKPYLQKIDNFTVTLKEHQKIALGWMMWREIDPPGGLDMRGGIVADQMGLGKTIELLSLIAVDKFNNYQTDIRYNYVGIDHMHTGSDRKTLEKLQEKHSKRGYQNQISNLLENILEEIQGTLIISPKGVLSHWAQECHKVLSKKNQFKIMIDHKEMDSKSQTSDYKDLLEWQNGLSIQDKLDGCDICITSYTTVRNELNRLVKWLNERLAKKIITKEERRKRKKEKQTGMGIILKSSNALQIFPSFNANGEIDINEQQNAIQGLEDGLSEELVEEMIRYGRKEFPLFTVKWRRIALDEAHTIKNQSTEQCKAAQVLQSQRRWAISGTPIQNDTKDLITLCKFLGFDRDDSYESMCGCVLRRTKQEAQKDLAPKTYFEFSITLNQQEALFYALMEQDSIKEFEILTSRDNTYSSDSNGKIQPKLHGNLFEQLLRLQQVCIHPALIVRSLMKRGHKINADTPISFSQAMKKWYDNPQFLPIEASDPPKPQYAYQSGILEEMPQNLGPIPVIVRKEKGNEQDEKVKDKGKIRDDNLFDRFER</sequence>
<organism evidence="7 8">
    <name type="scientific">Streblomastix strix</name>
    <dbReference type="NCBI Taxonomy" id="222440"/>
    <lineage>
        <taxon>Eukaryota</taxon>
        <taxon>Metamonada</taxon>
        <taxon>Preaxostyla</taxon>
        <taxon>Oxymonadida</taxon>
        <taxon>Streblomastigidae</taxon>
        <taxon>Streblomastix</taxon>
    </lineage>
</organism>
<dbReference type="CDD" id="cd18008">
    <property type="entry name" value="DEXDc_SHPRH-like"/>
    <property type="match status" value="1"/>
</dbReference>
<keyword evidence="2" id="KW-0378">Hydrolase</keyword>
<evidence type="ECO:0000256" key="4">
    <source>
        <dbReference type="ARBA" id="ARBA00022840"/>
    </source>
</evidence>
<evidence type="ECO:0000313" key="7">
    <source>
        <dbReference type="EMBL" id="KAA6395900.1"/>
    </source>
</evidence>
<dbReference type="Pfam" id="PF00176">
    <property type="entry name" value="SNF2-rel_dom"/>
    <property type="match status" value="1"/>
</dbReference>
<dbReference type="GO" id="GO:0006281">
    <property type="term" value="P:DNA repair"/>
    <property type="evidence" value="ECO:0007669"/>
    <property type="project" value="TreeGrafter"/>
</dbReference>
<keyword evidence="3 7" id="KW-0347">Helicase</keyword>
<dbReference type="InterPro" id="IPR027417">
    <property type="entry name" value="P-loop_NTPase"/>
</dbReference>
<evidence type="ECO:0000256" key="1">
    <source>
        <dbReference type="ARBA" id="ARBA00022741"/>
    </source>
</evidence>
<dbReference type="PANTHER" id="PTHR45626">
    <property type="entry name" value="TRANSCRIPTION TERMINATION FACTOR 2-RELATED"/>
    <property type="match status" value="1"/>
</dbReference>
<proteinExistence type="predicted"/>
<dbReference type="EMBL" id="SNRW01001566">
    <property type="protein sequence ID" value="KAA6395900.1"/>
    <property type="molecule type" value="Genomic_DNA"/>
</dbReference>
<dbReference type="Proteomes" id="UP000324800">
    <property type="component" value="Unassembled WGS sequence"/>
</dbReference>
<dbReference type="PROSITE" id="PS51192">
    <property type="entry name" value="HELICASE_ATP_BIND_1"/>
    <property type="match status" value="1"/>
</dbReference>
<name>A0A5J4WLQ8_9EUKA</name>
<dbReference type="InterPro" id="IPR038718">
    <property type="entry name" value="SNF2-like_sf"/>
</dbReference>
<dbReference type="GO" id="GO:0008094">
    <property type="term" value="F:ATP-dependent activity, acting on DNA"/>
    <property type="evidence" value="ECO:0007669"/>
    <property type="project" value="TreeGrafter"/>
</dbReference>
<dbReference type="InterPro" id="IPR000330">
    <property type="entry name" value="SNF2_N"/>
</dbReference>
<reference evidence="7 8" key="1">
    <citation type="submission" date="2019-03" db="EMBL/GenBank/DDBJ databases">
        <title>Single cell metagenomics reveals metabolic interactions within the superorganism composed of flagellate Streblomastix strix and complex community of Bacteroidetes bacteria on its surface.</title>
        <authorList>
            <person name="Treitli S.C."/>
            <person name="Kolisko M."/>
            <person name="Husnik F."/>
            <person name="Keeling P."/>
            <person name="Hampl V."/>
        </authorList>
    </citation>
    <scope>NUCLEOTIDE SEQUENCE [LARGE SCALE GENOMIC DNA]</scope>
    <source>
        <strain evidence="7">ST1C</strain>
    </source>
</reference>
<dbReference type="PANTHER" id="PTHR45626:SF17">
    <property type="entry name" value="HELICASE-LIKE TRANSCRIPTION FACTOR"/>
    <property type="match status" value="1"/>
</dbReference>
<evidence type="ECO:0000256" key="5">
    <source>
        <dbReference type="SAM" id="MobiDB-lite"/>
    </source>
</evidence>
<dbReference type="OrthoDB" id="448448at2759"/>